<sequence length="103" mass="11889">MNDRLPPPPPGTYLGPKDQTFGPHSDPACKFCDEYGWVHDPYDRYGWAIRCRHDPHQLRPVKPADVHEAARMIREGRRREEAQPGFYQRGNGPDPAEPRRGRS</sequence>
<dbReference type="RefSeq" id="WP_187685098.1">
    <property type="nucleotide sequence ID" value="NZ_AP023396.1"/>
</dbReference>
<protein>
    <submittedName>
        <fullName evidence="2">Uncharacterized protein</fullName>
    </submittedName>
</protein>
<feature type="compositionally biased region" description="Pro residues" evidence="1">
    <location>
        <begin position="1"/>
        <end position="11"/>
    </location>
</feature>
<feature type="region of interest" description="Disordered" evidence="1">
    <location>
        <begin position="74"/>
        <end position="103"/>
    </location>
</feature>
<dbReference type="GeneID" id="80350524"/>
<accession>A0A7G1KSW0</accession>
<dbReference type="EMBL" id="AP023396">
    <property type="protein sequence ID" value="BCK58338.1"/>
    <property type="molecule type" value="Genomic_DNA"/>
</dbReference>
<keyword evidence="3" id="KW-1185">Reference proteome</keyword>
<dbReference type="KEGG" id="nwl:NWFMUON74_61100"/>
<organism evidence="2 3">
    <name type="scientific">Nocardia wallacei</name>
    <dbReference type="NCBI Taxonomy" id="480035"/>
    <lineage>
        <taxon>Bacteria</taxon>
        <taxon>Bacillati</taxon>
        <taxon>Actinomycetota</taxon>
        <taxon>Actinomycetes</taxon>
        <taxon>Mycobacteriales</taxon>
        <taxon>Nocardiaceae</taxon>
        <taxon>Nocardia</taxon>
    </lineage>
</organism>
<reference evidence="2 3" key="1">
    <citation type="submission" date="2020-08" db="EMBL/GenBank/DDBJ databases">
        <title>Genome Sequencing of Nocardia wallacei strain FMUON74 and assembly.</title>
        <authorList>
            <person name="Toyokawa M."/>
            <person name="Uesaka K."/>
        </authorList>
    </citation>
    <scope>NUCLEOTIDE SEQUENCE [LARGE SCALE GENOMIC DNA]</scope>
    <source>
        <strain evidence="2 3">FMUON74</strain>
    </source>
</reference>
<gene>
    <name evidence="2" type="ORF">NWFMUON74_61100</name>
</gene>
<proteinExistence type="predicted"/>
<dbReference type="AlphaFoldDB" id="A0A7G1KSW0"/>
<evidence type="ECO:0000313" key="3">
    <source>
        <dbReference type="Proteomes" id="UP000516173"/>
    </source>
</evidence>
<name>A0A7G1KSW0_9NOCA</name>
<dbReference type="Proteomes" id="UP000516173">
    <property type="component" value="Chromosome"/>
</dbReference>
<feature type="region of interest" description="Disordered" evidence="1">
    <location>
        <begin position="1"/>
        <end position="25"/>
    </location>
</feature>
<evidence type="ECO:0000313" key="2">
    <source>
        <dbReference type="EMBL" id="BCK58338.1"/>
    </source>
</evidence>
<evidence type="ECO:0000256" key="1">
    <source>
        <dbReference type="SAM" id="MobiDB-lite"/>
    </source>
</evidence>